<protein>
    <submittedName>
        <fullName evidence="1">Uncharacterized protein</fullName>
    </submittedName>
</protein>
<gene>
    <name evidence="1" type="ORF">NMSP_1221</name>
</gene>
<proteinExistence type="predicted"/>
<evidence type="ECO:0000313" key="2">
    <source>
        <dbReference type="Proteomes" id="UP000249949"/>
    </source>
</evidence>
<sequence length="108" mass="12637">MISDNCTLCDLTNILQWYESSSEDIQKSEQHKRTKVKIEGLRAIHEDSSEVLIANLAEEVESKYNDVNYSDLEKAHSFMINRITRIKEEIKVYSKLIQKIDDKMEKLS</sequence>
<dbReference type="EMBL" id="CP021324">
    <property type="protein sequence ID" value="ARS64836.1"/>
    <property type="molecule type" value="Genomic_DNA"/>
</dbReference>
<reference evidence="1 2" key="1">
    <citation type="journal article" date="2017" name="Environ. Microbiol.">
        <title>Genome and epigenome of a novel marine Thaumarchaeota strain suggest viral infection, phosphorothioation DNA modification and multiple restriction systems.</title>
        <authorList>
            <person name="Ahlgren N.A."/>
            <person name="Chen Y."/>
            <person name="Needham D.M."/>
            <person name="Parada A.E."/>
            <person name="Sachdeva R."/>
            <person name="Trinh V."/>
            <person name="Chen T."/>
            <person name="Fuhrman J.A."/>
        </authorList>
    </citation>
    <scope>NUCLEOTIDE SEQUENCE [LARGE SCALE GENOMIC DNA]</scope>
    <source>
        <strain evidence="1 2">SPOT01</strain>
    </source>
</reference>
<dbReference type="Proteomes" id="UP000249949">
    <property type="component" value="Chromosome"/>
</dbReference>
<dbReference type="KEGG" id="nct:NMSP_1221"/>
<dbReference type="AlphaFoldDB" id="A0A2Z2HR62"/>
<keyword evidence="2" id="KW-1185">Reference proteome</keyword>
<evidence type="ECO:0000313" key="1">
    <source>
        <dbReference type="EMBL" id="ARS64836.1"/>
    </source>
</evidence>
<accession>A0A2Z2HR62</accession>
<name>A0A2Z2HR62_9ARCH</name>
<organism evidence="1 2">
    <name type="scientific">Candidatus Nitrosomarinus catalinensis</name>
    <dbReference type="NCBI Taxonomy" id="1898749"/>
    <lineage>
        <taxon>Archaea</taxon>
        <taxon>Nitrososphaerota</taxon>
        <taxon>Nitrososphaeria</taxon>
        <taxon>Nitrosopumilales</taxon>
        <taxon>Nitrosopumilaceae</taxon>
        <taxon>Candidatus Nitrosomarinus</taxon>
    </lineage>
</organism>